<dbReference type="InterPro" id="IPR011989">
    <property type="entry name" value="ARM-like"/>
</dbReference>
<gene>
    <name evidence="1" type="ORF">ACFQGB_18250</name>
</gene>
<dbReference type="Gene3D" id="1.25.10.10">
    <property type="entry name" value="Leucine-rich Repeat Variant"/>
    <property type="match status" value="5"/>
</dbReference>
<name>A0ABD5VM16_9EURY</name>
<dbReference type="PANTHER" id="PTHR12697:SF5">
    <property type="entry name" value="DEOXYHYPUSINE HYDROXYLASE"/>
    <property type="match status" value="1"/>
</dbReference>
<comment type="caution">
    <text evidence="1">The sequence shown here is derived from an EMBL/GenBank/DDBJ whole genome shotgun (WGS) entry which is preliminary data.</text>
</comment>
<dbReference type="Pfam" id="PF13646">
    <property type="entry name" value="HEAT_2"/>
    <property type="match status" value="1"/>
</dbReference>
<dbReference type="RefSeq" id="WP_336351756.1">
    <property type="nucleotide sequence ID" value="NZ_JAZAQL010000004.1"/>
</dbReference>
<organism evidence="1 2">
    <name type="scientific">Halorubellus litoreus</name>
    <dbReference type="NCBI Taxonomy" id="755308"/>
    <lineage>
        <taxon>Archaea</taxon>
        <taxon>Methanobacteriati</taxon>
        <taxon>Methanobacteriota</taxon>
        <taxon>Stenosarchaea group</taxon>
        <taxon>Halobacteria</taxon>
        <taxon>Halobacteriales</taxon>
        <taxon>Halorubellaceae</taxon>
        <taxon>Halorubellus</taxon>
    </lineage>
</organism>
<keyword evidence="2" id="KW-1185">Reference proteome</keyword>
<reference evidence="1 2" key="1">
    <citation type="journal article" date="2019" name="Int. J. Syst. Evol. Microbiol.">
        <title>The Global Catalogue of Microorganisms (GCM) 10K type strain sequencing project: providing services to taxonomists for standard genome sequencing and annotation.</title>
        <authorList>
            <consortium name="The Broad Institute Genomics Platform"/>
            <consortium name="The Broad Institute Genome Sequencing Center for Infectious Disease"/>
            <person name="Wu L."/>
            <person name="Ma J."/>
        </authorList>
    </citation>
    <scope>NUCLEOTIDE SEQUENCE [LARGE SCALE GENOMIC DNA]</scope>
    <source>
        <strain evidence="1 2">GX26</strain>
    </source>
</reference>
<protein>
    <submittedName>
        <fullName evidence="1">HEAT repeat domain-containing protein</fullName>
    </submittedName>
</protein>
<dbReference type="Proteomes" id="UP001596395">
    <property type="component" value="Unassembled WGS sequence"/>
</dbReference>
<sequence length="1570" mass="162990">MTATDDIAKRLRANAAATRRGEYDDLEAAVEAAADRIGADANEAEALVGALVDVLAGQVREVSTADALVHDTSRANAIEYQIARLLEQISLSRPSFVLDHARDLAAVAIEQDGSLNDAAMALSSLAREHPAAFAACCRATAEVVDDGEAEARSAAFTFVADLVELTTTWLPSDAATEPSAAYAGDAESVPETPPAVRDAAAVDAVATAAVSAVDADAPDSQAAARAYATVARAAPDAALPGTPWVAHAVRTASDADLRAPLLNALAALATARPAALTSYRSTLVDALTDSDERVRETAGEALSAVAYREQGAVLEILPAVAAVVIDDLRGTAPALEVLSSAAKGDAYSPDAVPDAVLDVVDSVTAVLDATDADILEPATGFLETVADTDAALDHAPALAAPDTVEALVDLATRDPGGLTQLHATRVLRAVLEWDPGRLDAILDALVDRLDADPVERRVGALEAIDSILNAPSSTDLARQEAPAYRRLLHALVDALGSSTHKLTVDTLTSTLGRNPDALRFVHDDVEDALTATESHVRVAGYEVVTAAASEGSTTVLAFEDAIERGLADDDPVVVNAALEVASEVTPEHHEAVTPLLPAVAACLDDDDTRRTAAQVLSNVSTDAPSAVLDEREAILTAFADTTPTADPDDTLDVTRHLAAVLSNVVDADPTVVVPVTEELAALGRTMTHQFDQTASDALEALGVAATESQAARDALLTVYERGTPMAANAAATYVRTVVEEAPAAADALVPRLCERDLETTDRIDALAACAKRRPAAVSVAVPALRDVAATEDLDERTALVARALDALSAVAAADESAVQSVVPVAVEVLFETTETPAATAAVEALADLVAAHPAATRAALPTSATDSPVDLLDVDLTADVASDAVRRGLAATDATERFEAAFAYRTLAADDPDAAVSLLDAVVAHVETEPRLTRLQLYGAVDMLAESHPDPVSEALPALVDGVLTTGPTPTVAESGFTDALAFPLVDALVEATIARPERVIPLVDRVHYGLDAPTRGERVQSAPYLAMVAVARTEAPDHDGLANALEDAEPALRSLLDGTDLERQIAAFALTGLQTALPDTLPVLREILEQPAHPFAEETIEMLTLVTHDSTQTLAATPGSVEALLAGADHQDSAVRAGAVGGLGAIARTTGNERATAAVGKVLTDPASDVREEAARAIGHAPRQLDPLDPALPGLARALASDDETVRQAATDALEFHSEPSDRDLDAAALIDAVANADDAVTAPALSLLAVIARNRPQDVVDAGLDPIRDELQRPDTDSAGDALRVVDELAEHVPAALQSLVPALGMRLHRNRLENTELGLRHPNRVTSSILESIAEEKPTAAVDVVPELAEVFFETAADEMPLAVHAARGALQTIATERPDAVASTVEEAVTALESVDATRRKRGLDLLAALVYADVVPIQAVRPTATALVADDDPDVGEAAADFLEGAVYHTEATRPEETVPVLLDATQSGDPDRRGEATAALAAIAKDTPDAVPIEPIRDLLTADDYTTAGSAIHCLQARKDAVDLTAGERAVVQETLSTEADQRTRVVGIDLLAATDTTAATTPQ</sequence>
<dbReference type="InterPro" id="IPR004155">
    <property type="entry name" value="PBS_lyase_HEAT"/>
</dbReference>
<accession>A0ABD5VM16</accession>
<dbReference type="InterPro" id="IPR016024">
    <property type="entry name" value="ARM-type_fold"/>
</dbReference>
<dbReference type="PANTHER" id="PTHR12697">
    <property type="entry name" value="PBS LYASE HEAT-LIKE PROTEIN"/>
    <property type="match status" value="1"/>
</dbReference>
<dbReference type="SUPFAM" id="SSF48371">
    <property type="entry name" value="ARM repeat"/>
    <property type="match status" value="4"/>
</dbReference>
<evidence type="ECO:0000313" key="1">
    <source>
        <dbReference type="EMBL" id="MFC6954813.1"/>
    </source>
</evidence>
<dbReference type="SMART" id="SM00567">
    <property type="entry name" value="EZ_HEAT"/>
    <property type="match status" value="7"/>
</dbReference>
<evidence type="ECO:0000313" key="2">
    <source>
        <dbReference type="Proteomes" id="UP001596395"/>
    </source>
</evidence>
<proteinExistence type="predicted"/>
<dbReference type="EMBL" id="JBHSXN010000004">
    <property type="protein sequence ID" value="MFC6954813.1"/>
    <property type="molecule type" value="Genomic_DNA"/>
</dbReference>